<dbReference type="EMBL" id="AGCM01000151">
    <property type="protein sequence ID" value="EHM51859.1"/>
    <property type="molecule type" value="Genomic_DNA"/>
</dbReference>
<feature type="compositionally biased region" description="Low complexity" evidence="1">
    <location>
        <begin position="16"/>
        <end position="32"/>
    </location>
</feature>
<protein>
    <recommendedName>
        <fullName evidence="4">PcfJ-like protein</fullName>
    </recommendedName>
</protein>
<accession>G9ZIM9</accession>
<dbReference type="STRING" id="797473.HMPREF9080_02640"/>
<dbReference type="HOGENOM" id="CLU_038145_0_0_6"/>
<name>G9ZIM9_9GAMM</name>
<dbReference type="AlphaFoldDB" id="G9ZIM9"/>
<feature type="compositionally biased region" description="Basic and acidic residues" evidence="1">
    <location>
        <begin position="35"/>
        <end position="44"/>
    </location>
</feature>
<organism evidence="2 3">
    <name type="scientific">Cardiobacterium valvarum F0432</name>
    <dbReference type="NCBI Taxonomy" id="797473"/>
    <lineage>
        <taxon>Bacteria</taxon>
        <taxon>Pseudomonadati</taxon>
        <taxon>Pseudomonadota</taxon>
        <taxon>Gammaproteobacteria</taxon>
        <taxon>Cardiobacteriales</taxon>
        <taxon>Cardiobacteriaceae</taxon>
        <taxon>Cardiobacterium</taxon>
    </lineage>
</organism>
<feature type="region of interest" description="Disordered" evidence="1">
    <location>
        <begin position="1"/>
        <end position="44"/>
    </location>
</feature>
<evidence type="ECO:0000256" key="1">
    <source>
        <dbReference type="SAM" id="MobiDB-lite"/>
    </source>
</evidence>
<evidence type="ECO:0000313" key="3">
    <source>
        <dbReference type="Proteomes" id="UP000004750"/>
    </source>
</evidence>
<comment type="caution">
    <text evidence="2">The sequence shown here is derived from an EMBL/GenBank/DDBJ whole genome shotgun (WGS) entry which is preliminary data.</text>
</comment>
<dbReference type="InterPro" id="IPR025586">
    <property type="entry name" value="PcfJ"/>
</dbReference>
<dbReference type="RefSeq" id="WP_006986632.1">
    <property type="nucleotide sequence ID" value="NZ_JH417959.1"/>
</dbReference>
<proteinExistence type="predicted"/>
<dbReference type="Proteomes" id="UP000004750">
    <property type="component" value="Unassembled WGS sequence"/>
</dbReference>
<gene>
    <name evidence="2" type="ORF">HMPREF9080_02640</name>
</gene>
<dbReference type="Pfam" id="PF14284">
    <property type="entry name" value="PcfJ"/>
    <property type="match status" value="1"/>
</dbReference>
<evidence type="ECO:0008006" key="4">
    <source>
        <dbReference type="Google" id="ProtNLM"/>
    </source>
</evidence>
<sequence length="593" mass="67871">MRRRSDDGGTTTHTPSASAGTEAAFTAADAGGNDLPRDNRAEPGTDKILFARPDLTSVWRQARDYIARYKLLRLTQSTAEDGIHCQTICNLWRIERHADNSVRTFAFDLRQGLWHETEILDEQLVIPLLLPDLDWYAFIINRMICIALDAAGYAGLPDETDEDTRIDCHYRDGRREQRRGGEYHGKNRGFVPREMMTDFLCRYYHEQVLDRENMRGAMKALRKQFFAHIVEPELFSAIGVIDFRRHTVGRYLYYARRRDAVLKVAREHRNLLPLLPAIAPCHWGRDDLFSRKVWVNSAQGAAEAEEIDFAPSLTVSNAETDFLSPACMRALASPGEWQWLRQASSLVVKAWIESGYNRRLITNLVQAGLTGRVPVLALQTILRRDDLFDCLGVDRRMQRLMTLFIAEAKRQWQEQGYRVMRQWLYQHGPEEVRYRLDWLRAEGFAAGFPQKNSTWASLRHRSDEWHAHLRTRKKKAGPERRWDSALPLIVIDGITFTPLTSSFALLHEGETMQHCVASYADLCLSNRYRVFTVCDADGKRSTLGITINERGNKARWDQHYGKCNSAVSARVKAAGKKLVTAYNRALLAAPASS</sequence>
<evidence type="ECO:0000313" key="2">
    <source>
        <dbReference type="EMBL" id="EHM51859.1"/>
    </source>
</evidence>
<reference evidence="2 3" key="1">
    <citation type="submission" date="2011-08" db="EMBL/GenBank/DDBJ databases">
        <authorList>
            <person name="Weinstock G."/>
            <person name="Sodergren E."/>
            <person name="Clifton S."/>
            <person name="Fulton L."/>
            <person name="Fulton B."/>
            <person name="Courtney L."/>
            <person name="Fronick C."/>
            <person name="Harrison M."/>
            <person name="Strong C."/>
            <person name="Farmer C."/>
            <person name="Delahaunty K."/>
            <person name="Markovic C."/>
            <person name="Hall O."/>
            <person name="Minx P."/>
            <person name="Tomlinson C."/>
            <person name="Mitreva M."/>
            <person name="Hou S."/>
            <person name="Chen J."/>
            <person name="Wollam A."/>
            <person name="Pepin K.H."/>
            <person name="Johnson M."/>
            <person name="Bhonagiri V."/>
            <person name="Zhang X."/>
            <person name="Suruliraj S."/>
            <person name="Warren W."/>
            <person name="Chinwalla A."/>
            <person name="Mardis E.R."/>
            <person name="Wilson R.K."/>
        </authorList>
    </citation>
    <scope>NUCLEOTIDE SEQUENCE [LARGE SCALE GENOMIC DNA]</scope>
    <source>
        <strain evidence="2 3">F0432</strain>
    </source>
</reference>